<evidence type="ECO:0000313" key="10">
    <source>
        <dbReference type="Proteomes" id="UP000320390"/>
    </source>
</evidence>
<dbReference type="Proteomes" id="UP000320390">
    <property type="component" value="Chromosome"/>
</dbReference>
<organism evidence="9 10">
    <name type="scientific">Saltatorellus ferox</name>
    <dbReference type="NCBI Taxonomy" id="2528018"/>
    <lineage>
        <taxon>Bacteria</taxon>
        <taxon>Pseudomonadati</taxon>
        <taxon>Planctomycetota</taxon>
        <taxon>Planctomycetia</taxon>
        <taxon>Planctomycetia incertae sedis</taxon>
        <taxon>Saltatorellus</taxon>
    </lineage>
</organism>
<dbReference type="SUPFAM" id="SSF55961">
    <property type="entry name" value="Bet v1-like"/>
    <property type="match status" value="1"/>
</dbReference>
<dbReference type="AlphaFoldDB" id="A0A518EZB0"/>
<evidence type="ECO:0000256" key="3">
    <source>
        <dbReference type="ARBA" id="ARBA00022723"/>
    </source>
</evidence>
<evidence type="ECO:0000256" key="7">
    <source>
        <dbReference type="SAM" id="MobiDB-lite"/>
    </source>
</evidence>
<feature type="domain" description="Rieske" evidence="8">
    <location>
        <begin position="52"/>
        <end position="159"/>
    </location>
</feature>
<dbReference type="InterPro" id="IPR015879">
    <property type="entry name" value="Ring_hydroxy_dOase_asu_C_dom"/>
</dbReference>
<dbReference type="Gene3D" id="2.102.10.10">
    <property type="entry name" value="Rieske [2Fe-2S] iron-sulphur domain"/>
    <property type="match status" value="1"/>
</dbReference>
<evidence type="ECO:0000256" key="2">
    <source>
        <dbReference type="ARBA" id="ARBA00022714"/>
    </source>
</evidence>
<dbReference type="GO" id="GO:0051537">
    <property type="term" value="F:2 iron, 2 sulfur cluster binding"/>
    <property type="evidence" value="ECO:0007669"/>
    <property type="project" value="UniProtKB-KW"/>
</dbReference>
<reference evidence="9 10" key="1">
    <citation type="submission" date="2019-02" db="EMBL/GenBank/DDBJ databases">
        <title>Deep-cultivation of Planctomycetes and their phenomic and genomic characterization uncovers novel biology.</title>
        <authorList>
            <person name="Wiegand S."/>
            <person name="Jogler M."/>
            <person name="Boedeker C."/>
            <person name="Pinto D."/>
            <person name="Vollmers J."/>
            <person name="Rivas-Marin E."/>
            <person name="Kohn T."/>
            <person name="Peeters S.H."/>
            <person name="Heuer A."/>
            <person name="Rast P."/>
            <person name="Oberbeckmann S."/>
            <person name="Bunk B."/>
            <person name="Jeske O."/>
            <person name="Meyerdierks A."/>
            <person name="Storesund J.E."/>
            <person name="Kallscheuer N."/>
            <person name="Luecker S."/>
            <person name="Lage O.M."/>
            <person name="Pohl T."/>
            <person name="Merkel B.J."/>
            <person name="Hornburger P."/>
            <person name="Mueller R.-W."/>
            <person name="Bruemmer F."/>
            <person name="Labrenz M."/>
            <person name="Spormann A.M."/>
            <person name="Op den Camp H."/>
            <person name="Overmann J."/>
            <person name="Amann R."/>
            <person name="Jetten M.S.M."/>
            <person name="Mascher T."/>
            <person name="Medema M.H."/>
            <person name="Devos D.P."/>
            <person name="Kaster A.-K."/>
            <person name="Ovreas L."/>
            <person name="Rohde M."/>
            <person name="Galperin M.Y."/>
            <person name="Jogler C."/>
        </authorList>
    </citation>
    <scope>NUCLEOTIDE SEQUENCE [LARGE SCALE GENOMIC DNA]</scope>
    <source>
        <strain evidence="9 10">Poly30</strain>
    </source>
</reference>
<keyword evidence="2" id="KW-0001">2Fe-2S</keyword>
<name>A0A518EZB0_9BACT</name>
<dbReference type="OrthoDB" id="9800776at2"/>
<keyword evidence="6" id="KW-0411">Iron-sulfur</keyword>
<dbReference type="GO" id="GO:0018687">
    <property type="term" value="F:biphenyl 2,3-dioxygenase activity"/>
    <property type="evidence" value="ECO:0007669"/>
    <property type="project" value="UniProtKB-EC"/>
</dbReference>
<dbReference type="Pfam" id="PF00355">
    <property type="entry name" value="Rieske"/>
    <property type="match status" value="1"/>
</dbReference>
<dbReference type="EMBL" id="CP036434">
    <property type="protein sequence ID" value="QDV09425.1"/>
    <property type="molecule type" value="Genomic_DNA"/>
</dbReference>
<dbReference type="Gene3D" id="3.90.380.10">
    <property type="entry name" value="Naphthalene 1,2-dioxygenase Alpha Subunit, Chain A, domain 1"/>
    <property type="match status" value="2"/>
</dbReference>
<evidence type="ECO:0000259" key="8">
    <source>
        <dbReference type="PROSITE" id="PS51296"/>
    </source>
</evidence>
<keyword evidence="3" id="KW-0479">Metal-binding</keyword>
<keyword evidence="10" id="KW-1185">Reference proteome</keyword>
<gene>
    <name evidence="9" type="primary">bphA</name>
    <name evidence="9" type="ORF">Poly30_49830</name>
</gene>
<evidence type="ECO:0000256" key="4">
    <source>
        <dbReference type="ARBA" id="ARBA00023002"/>
    </source>
</evidence>
<dbReference type="PANTHER" id="PTHR43756:SF5">
    <property type="entry name" value="CHOLINE MONOOXYGENASE, CHLOROPLASTIC"/>
    <property type="match status" value="1"/>
</dbReference>
<keyword evidence="4 9" id="KW-0560">Oxidoreductase</keyword>
<dbReference type="PROSITE" id="PS51296">
    <property type="entry name" value="RIESKE"/>
    <property type="match status" value="1"/>
</dbReference>
<dbReference type="RefSeq" id="WP_145203759.1">
    <property type="nucleotide sequence ID" value="NZ_CP036434.1"/>
</dbReference>
<dbReference type="GO" id="GO:0005506">
    <property type="term" value="F:iron ion binding"/>
    <property type="evidence" value="ECO:0007669"/>
    <property type="project" value="InterPro"/>
</dbReference>
<evidence type="ECO:0000256" key="5">
    <source>
        <dbReference type="ARBA" id="ARBA00023004"/>
    </source>
</evidence>
<accession>A0A518EZB0</accession>
<sequence>MTRPRPSGSDATNGPTWHSEPDVRRASTLDERLHHDRAAHELAIERVFVRSWQLLPLSDPIQRVEPLTLLEGGLDEPLVLTLSDDGEQLLSNVCTHRGALLAEAPGDARALRCRYHGRRFDLGGTMTSCPGFEGAECFPRASENLARLPLEQVGPLRFTSIDPRIPFDEWAAPLRRTLAEYDGEIFTFEPSASRDFEIDASWALYCENYLEGFHIPFVHPGLNQGLDFSRYTTELEPYAVRQLGVASRDDDARLVSRAADDVVADYLWLYPNLMVNAYAWGISVNLIEPIGPGRCRVRYLRWVARPDLVGTGVGGALDEVEMEDQGIVLSVQKGVRSRLYPGGRFAPKLETGPHHFQRLMSADLK</sequence>
<dbReference type="SUPFAM" id="SSF50022">
    <property type="entry name" value="ISP domain"/>
    <property type="match status" value="1"/>
</dbReference>
<dbReference type="PANTHER" id="PTHR43756">
    <property type="entry name" value="CHOLINE MONOOXYGENASE, CHLOROPLASTIC"/>
    <property type="match status" value="1"/>
</dbReference>
<evidence type="ECO:0000313" key="9">
    <source>
        <dbReference type="EMBL" id="QDV09425.1"/>
    </source>
</evidence>
<evidence type="ECO:0000256" key="1">
    <source>
        <dbReference type="ARBA" id="ARBA00001962"/>
    </source>
</evidence>
<feature type="region of interest" description="Disordered" evidence="7">
    <location>
        <begin position="1"/>
        <end position="24"/>
    </location>
</feature>
<comment type="cofactor">
    <cofactor evidence="1">
        <name>Fe cation</name>
        <dbReference type="ChEBI" id="CHEBI:24875"/>
    </cofactor>
</comment>
<keyword evidence="5" id="KW-0408">Iron</keyword>
<dbReference type="Pfam" id="PF00848">
    <property type="entry name" value="Ring_hydroxyl_A"/>
    <property type="match status" value="1"/>
</dbReference>
<dbReference type="EC" id="1.14.12.18" evidence="9"/>
<dbReference type="InterPro" id="IPR017941">
    <property type="entry name" value="Rieske_2Fe-2S"/>
</dbReference>
<keyword evidence="9" id="KW-0223">Dioxygenase</keyword>
<protein>
    <submittedName>
        <fullName evidence="9">Biphenyl dioxygenase subunit alpha</fullName>
        <ecNumber evidence="9">1.14.12.18</ecNumber>
    </submittedName>
</protein>
<dbReference type="InterPro" id="IPR036922">
    <property type="entry name" value="Rieske_2Fe-2S_sf"/>
</dbReference>
<dbReference type="InterPro" id="IPR001663">
    <property type="entry name" value="Rng_hydr_dOase-A"/>
</dbReference>
<evidence type="ECO:0000256" key="6">
    <source>
        <dbReference type="ARBA" id="ARBA00023014"/>
    </source>
</evidence>
<proteinExistence type="predicted"/>